<feature type="domain" description="Haemolysin activator HlyB C-terminal" evidence="5">
    <location>
        <begin position="285"/>
        <end position="551"/>
    </location>
</feature>
<dbReference type="InterPro" id="IPR051544">
    <property type="entry name" value="TPS_OM_transporter"/>
</dbReference>
<dbReference type="InterPro" id="IPR005565">
    <property type="entry name" value="Hemolysn_activator_HlyB_C"/>
</dbReference>
<keyword evidence="8" id="KW-1185">Reference proteome</keyword>
<evidence type="ECO:0000256" key="2">
    <source>
        <dbReference type="ARBA" id="ARBA00022692"/>
    </source>
</evidence>
<dbReference type="InterPro" id="IPR013686">
    <property type="entry name" value="Polypept-transport_assoc_ShlB"/>
</dbReference>
<dbReference type="PANTHER" id="PTHR34597:SF3">
    <property type="entry name" value="OUTER MEMBRANE TRANSPORTER CDIB"/>
    <property type="match status" value="1"/>
</dbReference>
<keyword evidence="1" id="KW-0472">Membrane</keyword>
<evidence type="ECO:0000256" key="4">
    <source>
        <dbReference type="SAM" id="MobiDB-lite"/>
    </source>
</evidence>
<gene>
    <name evidence="7" type="primary">hxuB</name>
    <name evidence="7" type="ORF">EHSB41UT_04487</name>
</gene>
<feature type="domain" description="Polypeptide-transport-associated ShlB-type" evidence="6">
    <location>
        <begin position="178"/>
        <end position="224"/>
    </location>
</feature>
<protein>
    <submittedName>
        <fullName evidence="7">Heme/hemopexin transporter protein HuxB</fullName>
    </submittedName>
</protein>
<keyword evidence="3" id="KW-0998">Cell outer membrane</keyword>
<dbReference type="Pfam" id="PF03865">
    <property type="entry name" value="ShlB"/>
    <property type="match status" value="1"/>
</dbReference>
<dbReference type="GO" id="GO:0046819">
    <property type="term" value="P:protein secretion by the type V secretion system"/>
    <property type="evidence" value="ECO:0007669"/>
    <property type="project" value="TreeGrafter"/>
</dbReference>
<evidence type="ECO:0000259" key="6">
    <source>
        <dbReference type="Pfam" id="PF08479"/>
    </source>
</evidence>
<evidence type="ECO:0000259" key="5">
    <source>
        <dbReference type="Pfam" id="PF03865"/>
    </source>
</evidence>
<evidence type="ECO:0000256" key="3">
    <source>
        <dbReference type="ARBA" id="ARBA00023237"/>
    </source>
</evidence>
<dbReference type="EMBL" id="FWPT01000014">
    <property type="protein sequence ID" value="SMA50670.1"/>
    <property type="molecule type" value="Genomic_DNA"/>
</dbReference>
<evidence type="ECO:0000313" key="8">
    <source>
        <dbReference type="Proteomes" id="UP000196573"/>
    </source>
</evidence>
<evidence type="ECO:0000256" key="1">
    <source>
        <dbReference type="ARBA" id="ARBA00022452"/>
    </source>
</evidence>
<dbReference type="Pfam" id="PF08479">
    <property type="entry name" value="POTRA_2"/>
    <property type="match status" value="1"/>
</dbReference>
<keyword evidence="2" id="KW-0812">Transmembrane</keyword>
<dbReference type="GO" id="GO:0008320">
    <property type="term" value="F:protein transmembrane transporter activity"/>
    <property type="evidence" value="ECO:0007669"/>
    <property type="project" value="TreeGrafter"/>
</dbReference>
<dbReference type="OrthoDB" id="572300at2"/>
<reference evidence="7 8" key="1">
    <citation type="submission" date="2017-03" db="EMBL/GenBank/DDBJ databases">
        <authorList>
            <person name="Afonso C.L."/>
            <person name="Miller P.J."/>
            <person name="Scott M.A."/>
            <person name="Spackman E."/>
            <person name="Goraichik I."/>
            <person name="Dimitrov K.M."/>
            <person name="Suarez D.L."/>
            <person name="Swayne D.E."/>
        </authorList>
    </citation>
    <scope>NUCLEOTIDE SEQUENCE [LARGE SCALE GENOMIC DNA]</scope>
    <source>
        <strain evidence="7">SB41UT1</strain>
    </source>
</reference>
<dbReference type="Gene3D" id="2.40.160.50">
    <property type="entry name" value="membrane protein fhac: a member of the omp85/tpsb transporter family"/>
    <property type="match status" value="1"/>
</dbReference>
<proteinExistence type="predicted"/>
<dbReference type="GO" id="GO:0098046">
    <property type="term" value="C:type V protein secretion system complex"/>
    <property type="evidence" value="ECO:0007669"/>
    <property type="project" value="TreeGrafter"/>
</dbReference>
<keyword evidence="1" id="KW-1134">Transmembrane beta strand</keyword>
<dbReference type="Gene3D" id="3.10.20.310">
    <property type="entry name" value="membrane protein fhac"/>
    <property type="match status" value="1"/>
</dbReference>
<organism evidence="7 8">
    <name type="scientific">Parendozoicomonas haliclonae</name>
    <dbReference type="NCBI Taxonomy" id="1960125"/>
    <lineage>
        <taxon>Bacteria</taxon>
        <taxon>Pseudomonadati</taxon>
        <taxon>Pseudomonadota</taxon>
        <taxon>Gammaproteobacteria</taxon>
        <taxon>Oceanospirillales</taxon>
        <taxon>Endozoicomonadaceae</taxon>
        <taxon>Parendozoicomonas</taxon>
    </lineage>
</organism>
<feature type="region of interest" description="Disordered" evidence="4">
    <location>
        <begin position="62"/>
        <end position="84"/>
    </location>
</feature>
<sequence>MLRESWAHAGKPAASVTPASSFSIKPLAMAAMMLPFITLGTAHAVEDYVPDIEQPDISKEFQERRKESDQSQAENGLNLEEDLSGDPHIEIRTFSFRNLPEYPEAGVTRAAIEELTETLRQKYMRESEKLGSGFTQAELEEIGALLQEKAASKSTANLNLQDLADLVNVVKRQNALRGMTYTDIESITQEVTQFYRSRGLLLAKAYIPPQEVSNGVVELDIIAGTLGAVTVAGNEKYSAERLQEPFAEQIGDLVDNGKIEESIYLLNDMPGLNVFGFFERGEKLGETNLNLQVRDEKAWNLSLRADNHGPEYTGEYRLYGQGNWLNPTGIGDQLTLGTLKSFNPENTQLYQISYSFPIAGPNTRLELFAEDNDFKITSDKDESINILGIEGANTTYSAALMHKVKRSRAQNLAVGMKLAERKVKRKAKINNLITEGDHARSIELIAEGDMLGTSIRTLNMGRLSLQYGKFRNDTPKDRGDDYYKVALDTNSLFFIPLPFESESRLILKSKLRYSESGLPSFEQMSLGGANSVRAFTVNDFSADTGAYLGAEMYFDVPEKLDFDIRDGQRVSDILQYAVFLDGAYGNENSYRQNPGDLKVADPWAHLAGAGFLMRLNWMDQVSSTITIARPLSHKSGSGIVGDDAKSWQTYVDLTLRLD</sequence>
<accession>A0A1X7ARF8</accession>
<name>A0A1X7ARF8_9GAMM</name>
<dbReference type="Proteomes" id="UP000196573">
    <property type="component" value="Unassembled WGS sequence"/>
</dbReference>
<dbReference type="AlphaFoldDB" id="A0A1X7ARF8"/>
<evidence type="ECO:0000313" key="7">
    <source>
        <dbReference type="EMBL" id="SMA50670.1"/>
    </source>
</evidence>
<dbReference type="RefSeq" id="WP_087113108.1">
    <property type="nucleotide sequence ID" value="NZ_CBCSCN010000017.1"/>
</dbReference>
<dbReference type="PANTHER" id="PTHR34597">
    <property type="entry name" value="SLR1661 PROTEIN"/>
    <property type="match status" value="1"/>
</dbReference>